<sequence length="94" mass="9856">MWRLVAVPVVLAGLCGLLALELPEGRAGPAALLRGLGFVALCEILLLLLTAERRPQASAPPLRLAARGSDDGPLMADKEMAQESDKLVTRVANG</sequence>
<accession>A0A239LPJ6</accession>
<evidence type="ECO:0000313" key="6">
    <source>
        <dbReference type="Proteomes" id="UP000199693"/>
    </source>
</evidence>
<dbReference type="EMBL" id="FNEC01000048">
    <property type="protein sequence ID" value="SDK70848.1"/>
    <property type="molecule type" value="Genomic_DNA"/>
</dbReference>
<dbReference type="Proteomes" id="UP000199693">
    <property type="component" value="Unassembled WGS sequence"/>
</dbReference>
<dbReference type="Proteomes" id="UP000198309">
    <property type="component" value="Unassembled WGS sequence"/>
</dbReference>
<feature type="compositionally biased region" description="Basic and acidic residues" evidence="1">
    <location>
        <begin position="76"/>
        <end position="88"/>
    </location>
</feature>
<organism evidence="3 6">
    <name type="scientific">Pseudomonas delhiensis</name>
    <dbReference type="NCBI Taxonomy" id="366289"/>
    <lineage>
        <taxon>Bacteria</taxon>
        <taxon>Pseudomonadati</taxon>
        <taxon>Pseudomonadota</taxon>
        <taxon>Gammaproteobacteria</taxon>
        <taxon>Pseudomonadales</taxon>
        <taxon>Pseudomonadaceae</taxon>
        <taxon>Pseudomonas</taxon>
    </lineage>
</organism>
<feature type="transmembrane region" description="Helical" evidence="2">
    <location>
        <begin position="29"/>
        <end position="49"/>
    </location>
</feature>
<feature type="region of interest" description="Disordered" evidence="1">
    <location>
        <begin position="57"/>
        <end position="94"/>
    </location>
</feature>
<reference evidence="3 6" key="1">
    <citation type="submission" date="2016-10" db="EMBL/GenBank/DDBJ databases">
        <authorList>
            <person name="de Groot N.N."/>
        </authorList>
    </citation>
    <scope>NUCLEOTIDE SEQUENCE [LARGE SCALE GENOMIC DNA]</scope>
    <source>
        <strain evidence="3 6">CCM 7361</strain>
    </source>
</reference>
<keyword evidence="2" id="KW-0812">Transmembrane</keyword>
<reference evidence="4 5" key="2">
    <citation type="submission" date="2017-06" db="EMBL/GenBank/DDBJ databases">
        <authorList>
            <person name="Varghese N."/>
            <person name="Submissions S."/>
        </authorList>
    </citation>
    <scope>NUCLEOTIDE SEQUENCE [LARGE SCALE GENOMIC DNA]</scope>
    <source>
        <strain evidence="4 5">RLD-1</strain>
    </source>
</reference>
<evidence type="ECO:0000313" key="3">
    <source>
        <dbReference type="EMBL" id="SDK70848.1"/>
    </source>
</evidence>
<evidence type="ECO:0000256" key="1">
    <source>
        <dbReference type="SAM" id="MobiDB-lite"/>
    </source>
</evidence>
<proteinExistence type="predicted"/>
<evidence type="ECO:0000256" key="2">
    <source>
        <dbReference type="SAM" id="Phobius"/>
    </source>
</evidence>
<evidence type="ECO:0000313" key="4">
    <source>
        <dbReference type="EMBL" id="SNT31733.1"/>
    </source>
</evidence>
<keyword evidence="2" id="KW-1133">Transmembrane helix</keyword>
<name>A0A239LPJ6_9PSED</name>
<evidence type="ECO:0000313" key="5">
    <source>
        <dbReference type="Proteomes" id="UP000198309"/>
    </source>
</evidence>
<dbReference type="AlphaFoldDB" id="A0A239LPJ6"/>
<gene>
    <name evidence="3" type="ORF">SAMN05216189_104810</name>
    <name evidence="4" type="ORF">SAMN06295949_12131</name>
</gene>
<keyword evidence="5" id="KW-1185">Reference proteome</keyword>
<protein>
    <submittedName>
        <fullName evidence="3">Uncharacterized protein</fullName>
    </submittedName>
</protein>
<keyword evidence="2" id="KW-0472">Membrane</keyword>
<dbReference type="RefSeq" id="WP_089393039.1">
    <property type="nucleotide sequence ID" value="NZ_FNEC01000048.1"/>
</dbReference>
<dbReference type="EMBL" id="FZPC01000021">
    <property type="protein sequence ID" value="SNT31733.1"/>
    <property type="molecule type" value="Genomic_DNA"/>
</dbReference>